<keyword evidence="5" id="KW-0611">Plant defense</keyword>
<evidence type="ECO:0000313" key="8">
    <source>
        <dbReference type="EMBL" id="KAK9097094.1"/>
    </source>
</evidence>
<dbReference type="FunFam" id="3.40.33.10:FF:000006">
    <property type="entry name" value="Putative pathogenesis-related protein 1"/>
    <property type="match status" value="1"/>
</dbReference>
<dbReference type="Pfam" id="PF00188">
    <property type="entry name" value="CAP"/>
    <property type="match status" value="1"/>
</dbReference>
<keyword evidence="5" id="KW-0568">Pathogenesis-related protein</keyword>
<evidence type="ECO:0000313" key="9">
    <source>
        <dbReference type="Proteomes" id="UP001417504"/>
    </source>
</evidence>
<dbReference type="PROSITE" id="PS01010">
    <property type="entry name" value="CRISP_2"/>
    <property type="match status" value="1"/>
</dbReference>
<dbReference type="InterPro" id="IPR014044">
    <property type="entry name" value="CAP_dom"/>
</dbReference>
<proteinExistence type="inferred from homology"/>
<evidence type="ECO:0000256" key="1">
    <source>
        <dbReference type="ARBA" id="ARBA00003143"/>
    </source>
</evidence>
<dbReference type="InterPro" id="IPR018244">
    <property type="entry name" value="Allrgn_V5/Tpx1_CS"/>
</dbReference>
<dbReference type="AlphaFoldDB" id="A0AAP0HT12"/>
<accession>A0AAP0HT12</accession>
<keyword evidence="3" id="KW-0732">Signal</keyword>
<dbReference type="PROSITE" id="PS01009">
    <property type="entry name" value="CRISP_1"/>
    <property type="match status" value="1"/>
</dbReference>
<name>A0AAP0HT12_9MAGN</name>
<dbReference type="GO" id="GO:0005576">
    <property type="term" value="C:extracellular region"/>
    <property type="evidence" value="ECO:0007669"/>
    <property type="project" value="InterPro"/>
</dbReference>
<dbReference type="SUPFAM" id="SSF55797">
    <property type="entry name" value="PR-1-like"/>
    <property type="match status" value="1"/>
</dbReference>
<dbReference type="SMART" id="SM00198">
    <property type="entry name" value="SCP"/>
    <property type="match status" value="1"/>
</dbReference>
<evidence type="ECO:0000256" key="6">
    <source>
        <dbReference type="SAM" id="MobiDB-lite"/>
    </source>
</evidence>
<comment type="function">
    <text evidence="1">Probably involved in the defense reaction of plants against pathogens.</text>
</comment>
<dbReference type="Gene3D" id="3.40.33.10">
    <property type="entry name" value="CAP"/>
    <property type="match status" value="1"/>
</dbReference>
<dbReference type="PRINTS" id="PR00838">
    <property type="entry name" value="V5ALLERGEN"/>
</dbReference>
<evidence type="ECO:0000256" key="5">
    <source>
        <dbReference type="ARBA" id="ARBA00023265"/>
    </source>
</evidence>
<organism evidence="8 9">
    <name type="scientific">Stephania japonica</name>
    <dbReference type="NCBI Taxonomy" id="461633"/>
    <lineage>
        <taxon>Eukaryota</taxon>
        <taxon>Viridiplantae</taxon>
        <taxon>Streptophyta</taxon>
        <taxon>Embryophyta</taxon>
        <taxon>Tracheophyta</taxon>
        <taxon>Spermatophyta</taxon>
        <taxon>Magnoliopsida</taxon>
        <taxon>Ranunculales</taxon>
        <taxon>Menispermaceae</taxon>
        <taxon>Menispermoideae</taxon>
        <taxon>Cissampelideae</taxon>
        <taxon>Stephania</taxon>
    </lineage>
</organism>
<dbReference type="EMBL" id="JBBNAE010000009">
    <property type="protein sequence ID" value="KAK9097094.1"/>
    <property type="molecule type" value="Genomic_DNA"/>
</dbReference>
<dbReference type="InterPro" id="IPR001283">
    <property type="entry name" value="CRISP-related"/>
</dbReference>
<sequence>MRYLEVVDSPRRCVWTTMIVVPQNAARAQVGVGPLVWDETVAATARNYANQRAGDCSLVHSGNRNYGENLAMSTGSLSPAEAVKLWTDERQHYDYSSNSCVGVCGHYTQVVWASSVRLGCASVTCSSGGTFVICNYYPPGNFIGQRSLKVAHHIKGEFSTLVVLSRPAPIKGFPSPISSLQPMDAEGADWVQVARRGNQRVGIDHGKLAQSGGGGSDRWFFTAGRKQMMAEKLRSGAIRVVEYFTKQSFSVTIDCRAIPWLLNEISEEASQTEGGGLTKYWHEGMTTISLQRFHNDRGSALKVLKLNGSGRKMIIMPENKGTNRWGGLVEAVEGLVNLEKGKKKETPTQGGVMGPITAASTSTVTASMTLQPREQGHSNPIRDEQGGSTIIPISIPRTDPGILNHTTNLLQYKGTRQPLRE</sequence>
<dbReference type="InterPro" id="IPR035940">
    <property type="entry name" value="CAP_sf"/>
</dbReference>
<dbReference type="GO" id="GO:0098542">
    <property type="term" value="P:defense response to other organism"/>
    <property type="evidence" value="ECO:0007669"/>
    <property type="project" value="UniProtKB-ARBA"/>
</dbReference>
<evidence type="ECO:0000256" key="3">
    <source>
        <dbReference type="ARBA" id="ARBA00022729"/>
    </source>
</evidence>
<gene>
    <name evidence="8" type="ORF">Sjap_022591</name>
</gene>
<feature type="domain" description="SCP" evidence="7">
    <location>
        <begin position="14"/>
        <end position="144"/>
    </location>
</feature>
<evidence type="ECO:0000256" key="4">
    <source>
        <dbReference type="ARBA" id="ARBA00023157"/>
    </source>
</evidence>
<dbReference type="Proteomes" id="UP001417504">
    <property type="component" value="Unassembled WGS sequence"/>
</dbReference>
<dbReference type="PRINTS" id="PR00837">
    <property type="entry name" value="V5TPXLIKE"/>
</dbReference>
<reference evidence="8 9" key="1">
    <citation type="submission" date="2024-01" db="EMBL/GenBank/DDBJ databases">
        <title>Genome assemblies of Stephania.</title>
        <authorList>
            <person name="Yang L."/>
        </authorList>
    </citation>
    <scope>NUCLEOTIDE SEQUENCE [LARGE SCALE GENOMIC DNA]</scope>
    <source>
        <strain evidence="8">QJT</strain>
        <tissue evidence="8">Leaf</tissue>
    </source>
</reference>
<feature type="region of interest" description="Disordered" evidence="6">
    <location>
        <begin position="371"/>
        <end position="398"/>
    </location>
</feature>
<keyword evidence="9" id="KW-1185">Reference proteome</keyword>
<dbReference type="PANTHER" id="PTHR10334">
    <property type="entry name" value="CYSTEINE-RICH SECRETORY PROTEIN-RELATED"/>
    <property type="match status" value="1"/>
</dbReference>
<feature type="compositionally biased region" description="Basic and acidic residues" evidence="6">
    <location>
        <begin position="374"/>
        <end position="385"/>
    </location>
</feature>
<comment type="caution">
    <text evidence="8">The sequence shown here is derived from an EMBL/GenBank/DDBJ whole genome shotgun (WGS) entry which is preliminary data.</text>
</comment>
<dbReference type="InterPro" id="IPR002413">
    <property type="entry name" value="V5_allergen-like"/>
</dbReference>
<evidence type="ECO:0000259" key="7">
    <source>
        <dbReference type="SMART" id="SM00198"/>
    </source>
</evidence>
<comment type="similarity">
    <text evidence="2">Belongs to the CRISP family.</text>
</comment>
<protein>
    <recommendedName>
        <fullName evidence="7">SCP domain-containing protein</fullName>
    </recommendedName>
</protein>
<evidence type="ECO:0000256" key="2">
    <source>
        <dbReference type="ARBA" id="ARBA00009923"/>
    </source>
</evidence>
<dbReference type="CDD" id="cd05381">
    <property type="entry name" value="CAP_PR-1"/>
    <property type="match status" value="1"/>
</dbReference>
<keyword evidence="4" id="KW-1015">Disulfide bond</keyword>